<dbReference type="AlphaFoldDB" id="A0A1F6B2J2"/>
<dbReference type="InterPro" id="IPR012349">
    <property type="entry name" value="Split_barrel_FMN-bd"/>
</dbReference>
<reference evidence="2 3" key="1">
    <citation type="journal article" date="2016" name="Nat. Commun.">
        <title>Thousands of microbial genomes shed light on interconnected biogeochemical processes in an aquifer system.</title>
        <authorList>
            <person name="Anantharaman K."/>
            <person name="Brown C.T."/>
            <person name="Hug L.A."/>
            <person name="Sharon I."/>
            <person name="Castelle C.J."/>
            <person name="Probst A.J."/>
            <person name="Thomas B.C."/>
            <person name="Singh A."/>
            <person name="Wilkins M.J."/>
            <person name="Karaoz U."/>
            <person name="Brodie E.L."/>
            <person name="Williams K.H."/>
            <person name="Hubbard S.S."/>
            <person name="Banfield J.F."/>
        </authorList>
    </citation>
    <scope>NUCLEOTIDE SEQUENCE [LARGE SCALE GENOMIC DNA]</scope>
</reference>
<evidence type="ECO:0000313" key="2">
    <source>
        <dbReference type="EMBL" id="OGG31135.1"/>
    </source>
</evidence>
<evidence type="ECO:0000259" key="1">
    <source>
        <dbReference type="Pfam" id="PF01243"/>
    </source>
</evidence>
<dbReference type="SUPFAM" id="SSF50475">
    <property type="entry name" value="FMN-binding split barrel"/>
    <property type="match status" value="1"/>
</dbReference>
<dbReference type="Gene3D" id="2.30.110.10">
    <property type="entry name" value="Electron Transport, Fmn-binding Protein, Chain A"/>
    <property type="match status" value="1"/>
</dbReference>
<organism evidence="2 3">
    <name type="scientific">Candidatus Gottesmanbacteria bacterium RIFCSPLOWO2_01_FULL_46_9</name>
    <dbReference type="NCBI Taxonomy" id="1798394"/>
    <lineage>
        <taxon>Bacteria</taxon>
        <taxon>Candidatus Gottesmaniibacteriota</taxon>
    </lineage>
</organism>
<evidence type="ECO:0000313" key="3">
    <source>
        <dbReference type="Proteomes" id="UP000176450"/>
    </source>
</evidence>
<dbReference type="InterPro" id="IPR011576">
    <property type="entry name" value="Pyridox_Oxase_N"/>
</dbReference>
<name>A0A1F6B2J2_9BACT</name>
<dbReference type="Proteomes" id="UP000176450">
    <property type="component" value="Unassembled WGS sequence"/>
</dbReference>
<protein>
    <recommendedName>
        <fullName evidence="1">Pyridoxamine 5'-phosphate oxidase N-terminal domain-containing protein</fullName>
    </recommendedName>
</protein>
<comment type="caution">
    <text evidence="2">The sequence shown here is derived from an EMBL/GenBank/DDBJ whole genome shotgun (WGS) entry which is preliminary data.</text>
</comment>
<proteinExistence type="predicted"/>
<gene>
    <name evidence="2" type="ORF">A3A63_00005</name>
</gene>
<dbReference type="Pfam" id="PF01243">
    <property type="entry name" value="PNPOx_N"/>
    <property type="match status" value="1"/>
</dbReference>
<dbReference type="EMBL" id="MFJX01000025">
    <property type="protein sequence ID" value="OGG31135.1"/>
    <property type="molecule type" value="Genomic_DNA"/>
</dbReference>
<feature type="domain" description="Pyridoxamine 5'-phosphate oxidase N-terminal" evidence="1">
    <location>
        <begin position="10"/>
        <end position="92"/>
    </location>
</feature>
<accession>A0A1F6B2J2</accession>
<sequence>MKQEDIVKYITDFLHTQYQMVIATYGEHPWIATVYYSLDVDLSFYFLSDPESLHCKQIAINPNVALSIGDAPQDPSAKKKGIRIFGVAEIISGMYRIRHALDFWRKALGVTSDAYTYEGMMKKLIKGRMYKVRPRKIKFFNEELWEEGSEPTILLPSDALLKVTQ</sequence>